<dbReference type="PANTHER" id="PTHR32487">
    <property type="entry name" value="3-OXO-DELTA(4,5)-STEROID 5-BETA-REDUCTASE"/>
    <property type="match status" value="1"/>
</dbReference>
<dbReference type="InterPro" id="IPR055222">
    <property type="entry name" value="PRISE-like_Rossmann-fold"/>
</dbReference>
<dbReference type="OrthoDB" id="1731983at2759"/>
<dbReference type="SUPFAM" id="SSF51735">
    <property type="entry name" value="NAD(P)-binding Rossmann-fold domains"/>
    <property type="match status" value="1"/>
</dbReference>
<accession>A0A3D8QCQ2</accession>
<organism evidence="2 3">
    <name type="scientific">Coleophoma crateriformis</name>
    <dbReference type="NCBI Taxonomy" id="565419"/>
    <lineage>
        <taxon>Eukaryota</taxon>
        <taxon>Fungi</taxon>
        <taxon>Dikarya</taxon>
        <taxon>Ascomycota</taxon>
        <taxon>Pezizomycotina</taxon>
        <taxon>Leotiomycetes</taxon>
        <taxon>Helotiales</taxon>
        <taxon>Dermateaceae</taxon>
        <taxon>Coleophoma</taxon>
    </lineage>
</organism>
<evidence type="ECO:0000313" key="2">
    <source>
        <dbReference type="EMBL" id="RDW59194.1"/>
    </source>
</evidence>
<dbReference type="Gene3D" id="3.40.50.720">
    <property type="entry name" value="NAD(P)-binding Rossmann-like Domain"/>
    <property type="match status" value="1"/>
</dbReference>
<dbReference type="Proteomes" id="UP000256328">
    <property type="component" value="Unassembled WGS sequence"/>
</dbReference>
<dbReference type="CDD" id="cd08948">
    <property type="entry name" value="5beta-POR_like_SDR_a"/>
    <property type="match status" value="1"/>
</dbReference>
<dbReference type="EMBL" id="PDLN01000020">
    <property type="protein sequence ID" value="RDW59194.1"/>
    <property type="molecule type" value="Genomic_DNA"/>
</dbReference>
<evidence type="ECO:0000259" key="1">
    <source>
        <dbReference type="Pfam" id="PF22917"/>
    </source>
</evidence>
<proteinExistence type="predicted"/>
<dbReference type="PANTHER" id="PTHR32487:SF29">
    <property type="entry name" value="NAD-DEPENDENT EPIMERASE_DEHYDRATASE DOMAIN-CONTAINING PROTEIN"/>
    <property type="match status" value="1"/>
</dbReference>
<protein>
    <recommendedName>
        <fullName evidence="1">PRISE-like Rossmann-fold domain-containing protein</fullName>
    </recommendedName>
</protein>
<evidence type="ECO:0000313" key="3">
    <source>
        <dbReference type="Proteomes" id="UP000256328"/>
    </source>
</evidence>
<dbReference type="AlphaFoldDB" id="A0A3D8QCQ2"/>
<comment type="caution">
    <text evidence="2">The sequence shown here is derived from an EMBL/GenBank/DDBJ whole genome shotgun (WGS) entry which is preliminary data.</text>
</comment>
<name>A0A3D8QCQ2_9HELO</name>
<dbReference type="InterPro" id="IPR036291">
    <property type="entry name" value="NAD(P)-bd_dom_sf"/>
</dbReference>
<gene>
    <name evidence="2" type="ORF">BP5796_12118</name>
</gene>
<feature type="domain" description="PRISE-like Rossmann-fold" evidence="1">
    <location>
        <begin position="29"/>
        <end position="321"/>
    </location>
</feature>
<sequence>MGSEQYPLCNRGIYKNLPVFDPSVNGLTAIVTGANGISGFNTMRVLLESPARWSKVYALSRRPPPPEMMSLLCPDELARVEHVACDFLESSESIAETLTSSSADLSSVSHIFFYSYLQPPPDPGAPAWSNAEQLVNVNVSLLTAFLGALPLANIHPKRVLLQTGAKNYGVHIGRTRTPCVESDPQPRHLAPNFYYGQEEALWKYCRENNACWNVIRPAWIIGAVCNAQMNALLPSAFYASVQAQKKEPLRFPSDWESWQYENHYSTARMTGYLSEWVVLEDKCKNQAFNAQDDSPLSWDRLYEELARWFGVEKGVIGPEEDETKFKELAGRNGIDTPMGYGPPTKSRMTFRFVDWAKEPNNIQAWKAVMSQSKQQLTFDPFEDVESNFTFGDAAFMKSSTLCLNKARHLGWCGFVDTMESIFEAYQEMGILGIVPTMQTAHARPLV</sequence>
<reference evidence="2 3" key="1">
    <citation type="journal article" date="2018" name="IMA Fungus">
        <title>IMA Genome-F 9: Draft genome sequence of Annulohypoxylon stygium, Aspergillus mulundensis, Berkeleyomyces basicola (syn. Thielaviopsis basicola), Ceratocystis smalleyi, two Cercospora beticola strains, Coleophoma cylindrospora, Fusarium fracticaudum, Phialophora cf. hyalina, and Morchella septimelata.</title>
        <authorList>
            <person name="Wingfield B.D."/>
            <person name="Bills G.F."/>
            <person name="Dong Y."/>
            <person name="Huang W."/>
            <person name="Nel W.J."/>
            <person name="Swalarsk-Parry B.S."/>
            <person name="Vaghefi N."/>
            <person name="Wilken P.M."/>
            <person name="An Z."/>
            <person name="de Beer Z.W."/>
            <person name="De Vos L."/>
            <person name="Chen L."/>
            <person name="Duong T.A."/>
            <person name="Gao Y."/>
            <person name="Hammerbacher A."/>
            <person name="Kikkert J.R."/>
            <person name="Li Y."/>
            <person name="Li H."/>
            <person name="Li K."/>
            <person name="Li Q."/>
            <person name="Liu X."/>
            <person name="Ma X."/>
            <person name="Naidoo K."/>
            <person name="Pethybridge S.J."/>
            <person name="Sun J."/>
            <person name="Steenkamp E.T."/>
            <person name="van der Nest M.A."/>
            <person name="van Wyk S."/>
            <person name="Wingfield M.J."/>
            <person name="Xiong C."/>
            <person name="Yue Q."/>
            <person name="Zhang X."/>
        </authorList>
    </citation>
    <scope>NUCLEOTIDE SEQUENCE [LARGE SCALE GENOMIC DNA]</scope>
    <source>
        <strain evidence="2 3">BP5796</strain>
    </source>
</reference>
<keyword evidence="3" id="KW-1185">Reference proteome</keyword>
<dbReference type="Pfam" id="PF22917">
    <property type="entry name" value="PRISE"/>
    <property type="match status" value="1"/>
</dbReference>